<keyword evidence="3 8" id="KW-0808">Transferase</keyword>
<dbReference type="EMBL" id="PSNW01000002">
    <property type="protein sequence ID" value="PPE75169.1"/>
    <property type="molecule type" value="Genomic_DNA"/>
</dbReference>
<organism evidence="8 9">
    <name type="scientific">Solimonas fluminis</name>
    <dbReference type="NCBI Taxonomy" id="2086571"/>
    <lineage>
        <taxon>Bacteria</taxon>
        <taxon>Pseudomonadati</taxon>
        <taxon>Pseudomonadota</taxon>
        <taxon>Gammaproteobacteria</taxon>
        <taxon>Nevskiales</taxon>
        <taxon>Nevskiaceae</taxon>
        <taxon>Solimonas</taxon>
    </lineage>
</organism>
<dbReference type="RefSeq" id="WP_104229395.1">
    <property type="nucleotide sequence ID" value="NZ_PSNW01000002.1"/>
</dbReference>
<accession>A0A2S5TJK7</accession>
<dbReference type="InterPro" id="IPR014048">
    <property type="entry name" value="MethylDNA_cys_MeTrfase_DNA-bd"/>
</dbReference>
<dbReference type="NCBIfam" id="TIGR00589">
    <property type="entry name" value="ogt"/>
    <property type="match status" value="1"/>
</dbReference>
<evidence type="ECO:0000256" key="4">
    <source>
        <dbReference type="ARBA" id="ARBA00022763"/>
    </source>
</evidence>
<dbReference type="InterPro" id="IPR036217">
    <property type="entry name" value="MethylDNA_cys_MeTrfase_DNAb"/>
</dbReference>
<reference evidence="8 9" key="1">
    <citation type="submission" date="2018-02" db="EMBL/GenBank/DDBJ databases">
        <title>Genome sequencing of Solimonas sp. HR-BB.</title>
        <authorList>
            <person name="Lee Y."/>
            <person name="Jeon C.O."/>
        </authorList>
    </citation>
    <scope>NUCLEOTIDE SEQUENCE [LARGE SCALE GENOMIC DNA]</scope>
    <source>
        <strain evidence="8 9">HR-BB</strain>
    </source>
</reference>
<evidence type="ECO:0000256" key="3">
    <source>
        <dbReference type="ARBA" id="ARBA00022679"/>
    </source>
</evidence>
<dbReference type="SUPFAM" id="SSF53155">
    <property type="entry name" value="Methylated DNA-protein cysteine methyltransferase domain"/>
    <property type="match status" value="1"/>
</dbReference>
<dbReference type="SUPFAM" id="SSF46767">
    <property type="entry name" value="Methylated DNA-protein cysteine methyltransferase, C-terminal domain"/>
    <property type="match status" value="1"/>
</dbReference>
<dbReference type="AlphaFoldDB" id="A0A2S5TJK7"/>
<evidence type="ECO:0000256" key="5">
    <source>
        <dbReference type="ARBA" id="ARBA00023204"/>
    </source>
</evidence>
<dbReference type="PANTHER" id="PTHR10815:SF5">
    <property type="entry name" value="METHYLATED-DNA--PROTEIN-CYSTEINE METHYLTRANSFERASE"/>
    <property type="match status" value="1"/>
</dbReference>
<dbReference type="Gene3D" id="3.30.160.70">
    <property type="entry name" value="Methylated DNA-protein cysteine methyltransferase domain"/>
    <property type="match status" value="1"/>
</dbReference>
<dbReference type="OrthoDB" id="9802228at2"/>
<dbReference type="InterPro" id="IPR036388">
    <property type="entry name" value="WH-like_DNA-bd_sf"/>
</dbReference>
<dbReference type="PANTHER" id="PTHR10815">
    <property type="entry name" value="METHYLATED-DNA--PROTEIN-CYSTEINE METHYLTRANSFERASE"/>
    <property type="match status" value="1"/>
</dbReference>
<dbReference type="Proteomes" id="UP000238220">
    <property type="component" value="Unassembled WGS sequence"/>
</dbReference>
<evidence type="ECO:0000256" key="1">
    <source>
        <dbReference type="ARBA" id="ARBA00001286"/>
    </source>
</evidence>
<comment type="caution">
    <text evidence="8">The sequence shown here is derived from an EMBL/GenBank/DDBJ whole genome shotgun (WGS) entry which is preliminary data.</text>
</comment>
<dbReference type="GO" id="GO:0032259">
    <property type="term" value="P:methylation"/>
    <property type="evidence" value="ECO:0007669"/>
    <property type="project" value="UniProtKB-KW"/>
</dbReference>
<evidence type="ECO:0000313" key="8">
    <source>
        <dbReference type="EMBL" id="PPE75169.1"/>
    </source>
</evidence>
<dbReference type="InterPro" id="IPR001497">
    <property type="entry name" value="MethylDNA_cys_MeTrfase_AS"/>
</dbReference>
<dbReference type="Pfam" id="PF01035">
    <property type="entry name" value="DNA_binding_1"/>
    <property type="match status" value="1"/>
</dbReference>
<dbReference type="Gene3D" id="1.10.10.10">
    <property type="entry name" value="Winged helix-like DNA-binding domain superfamily/Winged helix DNA-binding domain"/>
    <property type="match status" value="1"/>
</dbReference>
<keyword evidence="9" id="KW-1185">Reference proteome</keyword>
<keyword evidence="4" id="KW-0227">DNA damage</keyword>
<name>A0A2S5TJK7_9GAMM</name>
<feature type="domain" description="Methylated-DNA-[protein]-cysteine S-methyltransferase DNA binding" evidence="7">
    <location>
        <begin position="87"/>
        <end position="168"/>
    </location>
</feature>
<comment type="catalytic activity">
    <reaction evidence="1">
        <text>a 4-O-methyl-thymidine in DNA + L-cysteinyl-[protein] = a thymidine in DNA + S-methyl-L-cysteinyl-[protein]</text>
        <dbReference type="Rhea" id="RHEA:53428"/>
        <dbReference type="Rhea" id="RHEA-COMP:10131"/>
        <dbReference type="Rhea" id="RHEA-COMP:10132"/>
        <dbReference type="Rhea" id="RHEA-COMP:13555"/>
        <dbReference type="Rhea" id="RHEA-COMP:13556"/>
        <dbReference type="ChEBI" id="CHEBI:29950"/>
        <dbReference type="ChEBI" id="CHEBI:82612"/>
        <dbReference type="ChEBI" id="CHEBI:137386"/>
        <dbReference type="ChEBI" id="CHEBI:137387"/>
        <dbReference type="EC" id="2.1.1.63"/>
    </reaction>
</comment>
<protein>
    <submittedName>
        <fullName evidence="8">Cysteine methyltransferase</fullName>
    </submittedName>
</protein>
<sequence length="177" mass="18701">MNEGLCLFDTPIGRCGIAWGERGLLATQLPEASDRHTLARLRRRHPALQEALPPPAVQAAIGGIVALLGGEPRDLMEVALDLEGLQDFALRVYELARAIPPGQTRTYGELATALGDPAAARAVGRALGANPFPIVVPCHRILGAGEWSGGFSAHGGVETKKKLLRIEAGGKGQQDLF</sequence>
<evidence type="ECO:0000256" key="2">
    <source>
        <dbReference type="ARBA" id="ARBA00022603"/>
    </source>
</evidence>
<comment type="catalytic activity">
    <reaction evidence="6">
        <text>a 6-O-methyl-2'-deoxyguanosine in DNA + L-cysteinyl-[protein] = S-methyl-L-cysteinyl-[protein] + a 2'-deoxyguanosine in DNA</text>
        <dbReference type="Rhea" id="RHEA:24000"/>
        <dbReference type="Rhea" id="RHEA-COMP:10131"/>
        <dbReference type="Rhea" id="RHEA-COMP:10132"/>
        <dbReference type="Rhea" id="RHEA-COMP:11367"/>
        <dbReference type="Rhea" id="RHEA-COMP:11368"/>
        <dbReference type="ChEBI" id="CHEBI:29950"/>
        <dbReference type="ChEBI" id="CHEBI:82612"/>
        <dbReference type="ChEBI" id="CHEBI:85445"/>
        <dbReference type="ChEBI" id="CHEBI:85448"/>
        <dbReference type="EC" id="2.1.1.63"/>
    </reaction>
</comment>
<gene>
    <name evidence="8" type="ORF">C3942_05705</name>
</gene>
<evidence type="ECO:0000256" key="6">
    <source>
        <dbReference type="ARBA" id="ARBA00049348"/>
    </source>
</evidence>
<evidence type="ECO:0000313" key="9">
    <source>
        <dbReference type="Proteomes" id="UP000238220"/>
    </source>
</evidence>
<dbReference type="CDD" id="cd06445">
    <property type="entry name" value="ATase"/>
    <property type="match status" value="1"/>
</dbReference>
<proteinExistence type="predicted"/>
<dbReference type="GO" id="GO:0006281">
    <property type="term" value="P:DNA repair"/>
    <property type="evidence" value="ECO:0007669"/>
    <property type="project" value="UniProtKB-KW"/>
</dbReference>
<dbReference type="PROSITE" id="PS00374">
    <property type="entry name" value="MGMT"/>
    <property type="match status" value="1"/>
</dbReference>
<evidence type="ECO:0000259" key="7">
    <source>
        <dbReference type="Pfam" id="PF01035"/>
    </source>
</evidence>
<dbReference type="InterPro" id="IPR036631">
    <property type="entry name" value="MGMT_N_sf"/>
</dbReference>
<keyword evidence="5" id="KW-0234">DNA repair</keyword>
<keyword evidence="2 8" id="KW-0489">Methyltransferase</keyword>
<dbReference type="GO" id="GO:0003908">
    <property type="term" value="F:methylated-DNA-[protein]-cysteine S-methyltransferase activity"/>
    <property type="evidence" value="ECO:0007669"/>
    <property type="project" value="UniProtKB-EC"/>
</dbReference>